<evidence type="ECO:0000256" key="3">
    <source>
        <dbReference type="ARBA" id="ARBA00012693"/>
    </source>
</evidence>
<dbReference type="InterPro" id="IPR013785">
    <property type="entry name" value="Aldolase_TIM"/>
</dbReference>
<evidence type="ECO:0000256" key="6">
    <source>
        <dbReference type="ARBA" id="ARBA00049112"/>
    </source>
</evidence>
<name>A0A5J4L1W2_9ZZZZ</name>
<evidence type="ECO:0000259" key="7">
    <source>
        <dbReference type="Pfam" id="PF00793"/>
    </source>
</evidence>
<comment type="subcellular location">
    <subcellularLocation>
        <location evidence="1">Cytoplasm</location>
    </subcellularLocation>
</comment>
<comment type="caution">
    <text evidence="8">The sequence shown here is derived from an EMBL/GenBank/DDBJ whole genome shotgun (WGS) entry which is preliminary data.</text>
</comment>
<evidence type="ECO:0000256" key="4">
    <source>
        <dbReference type="ARBA" id="ARBA00022490"/>
    </source>
</evidence>
<protein>
    <recommendedName>
        <fullName evidence="3">3-deoxy-8-phosphooctulonate synthase</fullName>
        <ecNumber evidence="3">2.5.1.55</ecNumber>
    </recommendedName>
</protein>
<accession>A0A5J4L1W2</accession>
<comment type="catalytic activity">
    <reaction evidence="6">
        <text>D-arabinose 5-phosphate + phosphoenolpyruvate + H2O = 3-deoxy-alpha-D-manno-2-octulosonate-8-phosphate + phosphate</text>
        <dbReference type="Rhea" id="RHEA:14053"/>
        <dbReference type="ChEBI" id="CHEBI:15377"/>
        <dbReference type="ChEBI" id="CHEBI:43474"/>
        <dbReference type="ChEBI" id="CHEBI:57693"/>
        <dbReference type="ChEBI" id="CHEBI:58702"/>
        <dbReference type="ChEBI" id="CHEBI:85985"/>
        <dbReference type="EC" id="2.5.1.55"/>
    </reaction>
</comment>
<dbReference type="GO" id="GO:0008676">
    <property type="term" value="F:3-deoxy-8-phosphooctulonate synthase activity"/>
    <property type="evidence" value="ECO:0007669"/>
    <property type="project" value="UniProtKB-EC"/>
</dbReference>
<proteinExistence type="inferred from homology"/>
<dbReference type="SUPFAM" id="SSF51569">
    <property type="entry name" value="Aldolase"/>
    <property type="match status" value="1"/>
</dbReference>
<dbReference type="InterPro" id="IPR006218">
    <property type="entry name" value="DAHP1/KDSA"/>
</dbReference>
<evidence type="ECO:0000256" key="1">
    <source>
        <dbReference type="ARBA" id="ARBA00004496"/>
    </source>
</evidence>
<dbReference type="Pfam" id="PF00793">
    <property type="entry name" value="DAHP_synth_1"/>
    <property type="match status" value="1"/>
</dbReference>
<dbReference type="PANTHER" id="PTHR21057">
    <property type="entry name" value="PHOSPHO-2-DEHYDRO-3-DEOXYHEPTONATE ALDOLASE"/>
    <property type="match status" value="1"/>
</dbReference>
<gene>
    <name evidence="8" type="ORF">A45J_0968</name>
</gene>
<organism evidence="8">
    <name type="scientific">hot springs metagenome</name>
    <dbReference type="NCBI Taxonomy" id="433727"/>
    <lineage>
        <taxon>unclassified sequences</taxon>
        <taxon>metagenomes</taxon>
        <taxon>ecological metagenomes</taxon>
    </lineage>
</organism>
<dbReference type="NCBIfam" id="NF003543">
    <property type="entry name" value="PRK05198.1"/>
    <property type="match status" value="1"/>
</dbReference>
<keyword evidence="5" id="KW-0808">Transferase</keyword>
<reference evidence="8" key="1">
    <citation type="submission" date="2019-10" db="EMBL/GenBank/DDBJ databases">
        <title>Metagenomic sequencing of thiosulfate-disproportionating enrichment culture.</title>
        <authorList>
            <person name="Umezawa K."/>
            <person name="Kojima H."/>
            <person name="Fukui M."/>
        </authorList>
    </citation>
    <scope>NUCLEOTIDE SEQUENCE</scope>
    <source>
        <strain evidence="8">45J</strain>
    </source>
</reference>
<dbReference type="GO" id="GO:0005737">
    <property type="term" value="C:cytoplasm"/>
    <property type="evidence" value="ECO:0007669"/>
    <property type="project" value="UniProtKB-SubCell"/>
</dbReference>
<comment type="similarity">
    <text evidence="2">Belongs to the KdsA family.</text>
</comment>
<dbReference type="HAMAP" id="MF_00056">
    <property type="entry name" value="KDO8P_synth"/>
    <property type="match status" value="1"/>
</dbReference>
<evidence type="ECO:0000256" key="2">
    <source>
        <dbReference type="ARBA" id="ARBA00010499"/>
    </source>
</evidence>
<evidence type="ECO:0000256" key="5">
    <source>
        <dbReference type="ARBA" id="ARBA00022679"/>
    </source>
</evidence>
<dbReference type="NCBIfam" id="TIGR01362">
    <property type="entry name" value="KDO8P_synth"/>
    <property type="match status" value="1"/>
</dbReference>
<dbReference type="InterPro" id="IPR006269">
    <property type="entry name" value="KDO8P_synthase"/>
</dbReference>
<dbReference type="Gene3D" id="3.20.20.70">
    <property type="entry name" value="Aldolase class I"/>
    <property type="match status" value="1"/>
</dbReference>
<sequence length="274" mass="30120">MEVTIENIKIGNGNLPVIIAGPCVIENQDITFYTAEKLKEISNKVGLPFIFKSSYDKANRSSLSSYRGPGIDRGLRMLSDIRDKIGIPVISDVHSVEEVKTASESLDAIQIPAFLCRQTDLIIEASKTGKPVNIKKGQFLAPWDVKNIIEKFTSTGNHNLMITERGTSFGYNNLVVDFRSFPIMRSFGYPVIFDVTHSLQLPGGQGTCSGGQREFAEPLARASVACGVDGLFMEVHPDPDNALCDGPNMIRLDEVEGMLTQVKGIYQLLQNFGM</sequence>
<dbReference type="AlphaFoldDB" id="A0A5J4L1W2"/>
<evidence type="ECO:0000313" key="8">
    <source>
        <dbReference type="EMBL" id="GER93232.1"/>
    </source>
</evidence>
<dbReference type="EMBL" id="BLAB01000001">
    <property type="protein sequence ID" value="GER93232.1"/>
    <property type="molecule type" value="Genomic_DNA"/>
</dbReference>
<keyword evidence="4" id="KW-0963">Cytoplasm</keyword>
<dbReference type="EC" id="2.5.1.55" evidence="3"/>
<feature type="domain" description="DAHP synthetase I/KDSA" evidence="7">
    <location>
        <begin position="4"/>
        <end position="267"/>
    </location>
</feature>